<dbReference type="EMBL" id="KI925458">
    <property type="protein sequence ID" value="ETW81267.1"/>
    <property type="molecule type" value="Genomic_DNA"/>
</dbReference>
<proteinExistence type="predicted"/>
<sequence length="164" mass="18014">MDVGMSSSLTPVLLPHTYLLYSTYLPTPARHHAHSSSFSPALDLLAQPSRPACPTLLARLLTCSLSCSTRSTPCPLACVVHVPSAHRLHCPDSYSTHSDFLLDAMGTRVLECWPCSTVDPTFALVPSGPRAHFRRRFISIHTRLLDTTHAHLLALSIPSIFMPF</sequence>
<name>W4K626_HETIT</name>
<evidence type="ECO:0000313" key="2">
    <source>
        <dbReference type="Proteomes" id="UP000030671"/>
    </source>
</evidence>
<reference evidence="1 2" key="1">
    <citation type="journal article" date="2012" name="New Phytol.">
        <title>Insight into trade-off between wood decay and parasitism from the genome of a fungal forest pathogen.</title>
        <authorList>
            <person name="Olson A."/>
            <person name="Aerts A."/>
            <person name="Asiegbu F."/>
            <person name="Belbahri L."/>
            <person name="Bouzid O."/>
            <person name="Broberg A."/>
            <person name="Canback B."/>
            <person name="Coutinho P.M."/>
            <person name="Cullen D."/>
            <person name="Dalman K."/>
            <person name="Deflorio G."/>
            <person name="van Diepen L.T."/>
            <person name="Dunand C."/>
            <person name="Duplessis S."/>
            <person name="Durling M."/>
            <person name="Gonthier P."/>
            <person name="Grimwood J."/>
            <person name="Fossdal C.G."/>
            <person name="Hansson D."/>
            <person name="Henrissat B."/>
            <person name="Hietala A."/>
            <person name="Himmelstrand K."/>
            <person name="Hoffmeister D."/>
            <person name="Hogberg N."/>
            <person name="James T.Y."/>
            <person name="Karlsson M."/>
            <person name="Kohler A."/>
            <person name="Kues U."/>
            <person name="Lee Y.H."/>
            <person name="Lin Y.C."/>
            <person name="Lind M."/>
            <person name="Lindquist E."/>
            <person name="Lombard V."/>
            <person name="Lucas S."/>
            <person name="Lunden K."/>
            <person name="Morin E."/>
            <person name="Murat C."/>
            <person name="Park J."/>
            <person name="Raffaello T."/>
            <person name="Rouze P."/>
            <person name="Salamov A."/>
            <person name="Schmutz J."/>
            <person name="Solheim H."/>
            <person name="Stahlberg J."/>
            <person name="Velez H."/>
            <person name="de Vries R.P."/>
            <person name="Wiebenga A."/>
            <person name="Woodward S."/>
            <person name="Yakovlev I."/>
            <person name="Garbelotto M."/>
            <person name="Martin F."/>
            <person name="Grigoriev I.V."/>
            <person name="Stenlid J."/>
        </authorList>
    </citation>
    <scope>NUCLEOTIDE SEQUENCE [LARGE SCALE GENOMIC DNA]</scope>
    <source>
        <strain evidence="1 2">TC 32-1</strain>
    </source>
</reference>
<dbReference type="eggNOG" id="ENOG502SYPU">
    <property type="taxonomic scope" value="Eukaryota"/>
</dbReference>
<dbReference type="KEGG" id="hir:HETIRDRAFT_104654"/>
<dbReference type="Proteomes" id="UP000030671">
    <property type="component" value="Unassembled WGS sequence"/>
</dbReference>
<evidence type="ECO:0000313" key="1">
    <source>
        <dbReference type="EMBL" id="ETW81267.1"/>
    </source>
</evidence>
<dbReference type="AlphaFoldDB" id="W4K626"/>
<gene>
    <name evidence="1" type="ORF">HETIRDRAFT_104654</name>
</gene>
<keyword evidence="2" id="KW-1185">Reference proteome</keyword>
<organism evidence="1 2">
    <name type="scientific">Heterobasidion irregulare (strain TC 32-1)</name>
    <dbReference type="NCBI Taxonomy" id="747525"/>
    <lineage>
        <taxon>Eukaryota</taxon>
        <taxon>Fungi</taxon>
        <taxon>Dikarya</taxon>
        <taxon>Basidiomycota</taxon>
        <taxon>Agaricomycotina</taxon>
        <taxon>Agaricomycetes</taxon>
        <taxon>Russulales</taxon>
        <taxon>Bondarzewiaceae</taxon>
        <taxon>Heterobasidion</taxon>
        <taxon>Heterobasidion annosum species complex</taxon>
    </lineage>
</organism>
<dbReference type="GeneID" id="20666018"/>
<accession>W4K626</accession>
<protein>
    <submittedName>
        <fullName evidence="1">Uncharacterized protein</fullName>
    </submittedName>
</protein>
<dbReference type="HOGENOM" id="CLU_1619248_0_0_1"/>
<dbReference type="RefSeq" id="XP_009545941.1">
    <property type="nucleotide sequence ID" value="XM_009547646.1"/>
</dbReference>
<dbReference type="InParanoid" id="W4K626"/>